<dbReference type="RefSeq" id="WP_309521887.1">
    <property type="nucleotide sequence ID" value="NZ_JAVIXS010000004.1"/>
</dbReference>
<organism evidence="2 3">
    <name type="scientific">Chryseobacterium metallicongregator</name>
    <dbReference type="NCBI Taxonomy" id="3073042"/>
    <lineage>
        <taxon>Bacteria</taxon>
        <taxon>Pseudomonadati</taxon>
        <taxon>Bacteroidota</taxon>
        <taxon>Flavobacteriia</taxon>
        <taxon>Flavobacteriales</taxon>
        <taxon>Weeksellaceae</taxon>
        <taxon>Chryseobacterium group</taxon>
        <taxon>Chryseobacterium</taxon>
    </lineage>
</organism>
<feature type="signal peptide" evidence="1">
    <location>
        <begin position="1"/>
        <end position="19"/>
    </location>
</feature>
<comment type="caution">
    <text evidence="2">The sequence shown here is derived from an EMBL/GenBank/DDBJ whole genome shotgun (WGS) entry which is preliminary data.</text>
</comment>
<evidence type="ECO:0000313" key="3">
    <source>
        <dbReference type="Proteomes" id="UP001260959"/>
    </source>
</evidence>
<dbReference type="EMBL" id="JAVIXS010000004">
    <property type="protein sequence ID" value="MDR4952006.1"/>
    <property type="molecule type" value="Genomic_DNA"/>
</dbReference>
<feature type="chain" id="PRO_5047454187" description="YD repeat-containing protein" evidence="1">
    <location>
        <begin position="20"/>
        <end position="271"/>
    </location>
</feature>
<keyword evidence="1" id="KW-0732">Signal</keyword>
<keyword evidence="3" id="KW-1185">Reference proteome</keyword>
<evidence type="ECO:0000256" key="1">
    <source>
        <dbReference type="SAM" id="SignalP"/>
    </source>
</evidence>
<accession>A0ABU1E2Z0</accession>
<gene>
    <name evidence="2" type="ORF">REB14_07470</name>
</gene>
<evidence type="ECO:0008006" key="4">
    <source>
        <dbReference type="Google" id="ProtNLM"/>
    </source>
</evidence>
<sequence>MKKLFYISLVLSLFSCSNSDDTTEDTPSPIVHTEKAYVYNTDGVGTVPNPKEYYEFTYENGNLVNVKGRFLPVFFQMFNMFFSDLTTQLSYNDNKIKVSVLEFAGISKHDEYLYYMENNRPQKVEYYYVNKDTGNSPIVYTKTYTYGQDRVEKTSIKFNNAANTEYATTYYYDDKNNLTKSEMLETGNGVTYQRTTTTYSDFDNAANPFKKLYLINDVFYEKSLSANNFRTKESVVERLNPNSTVPPKISKRTWTYKYDVNGQVLLYFPVP</sequence>
<name>A0ABU1E2Z0_9FLAO</name>
<proteinExistence type="predicted"/>
<protein>
    <recommendedName>
        <fullName evidence="4">YD repeat-containing protein</fullName>
    </recommendedName>
</protein>
<dbReference type="PROSITE" id="PS51257">
    <property type="entry name" value="PROKAR_LIPOPROTEIN"/>
    <property type="match status" value="1"/>
</dbReference>
<evidence type="ECO:0000313" key="2">
    <source>
        <dbReference type="EMBL" id="MDR4952006.1"/>
    </source>
</evidence>
<reference evidence="2 3" key="1">
    <citation type="submission" date="2023-08" db="EMBL/GenBank/DDBJ databases">
        <authorList>
            <person name="Maltman C."/>
        </authorList>
    </citation>
    <scope>NUCLEOTIDE SEQUENCE [LARGE SCALE GENOMIC DNA]</scope>
    <source>
        <strain evidence="2 3">ES2</strain>
    </source>
</reference>
<dbReference type="Proteomes" id="UP001260959">
    <property type="component" value="Unassembled WGS sequence"/>
</dbReference>